<protein>
    <submittedName>
        <fullName evidence="5">AraC-type DNA-binding protein</fullName>
    </submittedName>
</protein>
<dbReference type="SUPFAM" id="SSF46689">
    <property type="entry name" value="Homeodomain-like"/>
    <property type="match status" value="1"/>
</dbReference>
<dbReference type="InterPro" id="IPR009057">
    <property type="entry name" value="Homeodomain-like_sf"/>
</dbReference>
<dbReference type="Proteomes" id="UP000192333">
    <property type="component" value="Chromosome I"/>
</dbReference>
<evidence type="ECO:0000259" key="4">
    <source>
        <dbReference type="PROSITE" id="PS01124"/>
    </source>
</evidence>
<dbReference type="InterPro" id="IPR020449">
    <property type="entry name" value="Tscrpt_reg_AraC-type_HTH"/>
</dbReference>
<dbReference type="EMBL" id="LT838813">
    <property type="protein sequence ID" value="SMD45496.1"/>
    <property type="molecule type" value="Genomic_DNA"/>
</dbReference>
<dbReference type="PANTHER" id="PTHR43280">
    <property type="entry name" value="ARAC-FAMILY TRANSCRIPTIONAL REGULATOR"/>
    <property type="match status" value="1"/>
</dbReference>
<keyword evidence="3" id="KW-0804">Transcription</keyword>
<dbReference type="OrthoDB" id="643086at2"/>
<dbReference type="AlphaFoldDB" id="A0A1W2HAB2"/>
<dbReference type="GO" id="GO:0003700">
    <property type="term" value="F:DNA-binding transcription factor activity"/>
    <property type="evidence" value="ECO:0007669"/>
    <property type="project" value="InterPro"/>
</dbReference>
<dbReference type="GO" id="GO:0043565">
    <property type="term" value="F:sequence-specific DNA binding"/>
    <property type="evidence" value="ECO:0007669"/>
    <property type="project" value="InterPro"/>
</dbReference>
<evidence type="ECO:0000256" key="3">
    <source>
        <dbReference type="ARBA" id="ARBA00023163"/>
    </source>
</evidence>
<evidence type="ECO:0000256" key="1">
    <source>
        <dbReference type="ARBA" id="ARBA00023015"/>
    </source>
</evidence>
<evidence type="ECO:0000313" key="6">
    <source>
        <dbReference type="Proteomes" id="UP000192333"/>
    </source>
</evidence>
<proteinExistence type="predicted"/>
<dbReference type="PROSITE" id="PS01124">
    <property type="entry name" value="HTH_ARAC_FAMILY_2"/>
    <property type="match status" value="1"/>
</dbReference>
<dbReference type="Pfam" id="PF12833">
    <property type="entry name" value="HTH_18"/>
    <property type="match status" value="1"/>
</dbReference>
<keyword evidence="6" id="KW-1185">Reference proteome</keyword>
<dbReference type="STRING" id="758820.SAMN00777080_4148"/>
<evidence type="ECO:0000313" key="5">
    <source>
        <dbReference type="EMBL" id="SMD45496.1"/>
    </source>
</evidence>
<keyword evidence="1" id="KW-0805">Transcription regulation</keyword>
<evidence type="ECO:0000256" key="2">
    <source>
        <dbReference type="ARBA" id="ARBA00023125"/>
    </source>
</evidence>
<dbReference type="SMART" id="SM00342">
    <property type="entry name" value="HTH_ARAC"/>
    <property type="match status" value="1"/>
</dbReference>
<accession>A0A1W2HAB2</accession>
<dbReference type="Gene3D" id="1.10.10.60">
    <property type="entry name" value="Homeodomain-like"/>
    <property type="match status" value="2"/>
</dbReference>
<feature type="domain" description="HTH araC/xylS-type" evidence="4">
    <location>
        <begin position="201"/>
        <end position="301"/>
    </location>
</feature>
<dbReference type="PRINTS" id="PR00032">
    <property type="entry name" value="HTHARAC"/>
</dbReference>
<sequence>MENPVSHIKTISELHNIFGLSKPKHPLVSVVRHSDMHIDSVFSNQRFSLDMYIISLKGNQEATLKYGRNTYDFQEGSMVFIAPNQVIASSSSDFSKTQDEWTIIVHSDFIQRVGLQDSIRQYRFFDYEERESLHLSDDEKKSLTEIIHKIEAEYHQRIDKHTDEIIAINLESLLKYCLRYYERQFITRKTLNKGLLIQFENFLNNYMHAELAEKGIPSVTQCGEALNLSPYYLSDLLKAETGKSAKEHIDLALINRAKNRLLQSNESVSEIAYGLGFDYPNHFSKLFKSKTGMSPKEFRTLN</sequence>
<dbReference type="RefSeq" id="WP_084122327.1">
    <property type="nucleotide sequence ID" value="NZ_LT838813.1"/>
</dbReference>
<gene>
    <name evidence="5" type="ORF">SAMN00777080_4148</name>
</gene>
<dbReference type="PANTHER" id="PTHR43280:SF32">
    <property type="entry name" value="TRANSCRIPTIONAL REGULATORY PROTEIN"/>
    <property type="match status" value="1"/>
</dbReference>
<keyword evidence="2 5" id="KW-0238">DNA-binding</keyword>
<organism evidence="5 6">
    <name type="scientific">Aquiflexum balticum DSM 16537</name>
    <dbReference type="NCBI Taxonomy" id="758820"/>
    <lineage>
        <taxon>Bacteria</taxon>
        <taxon>Pseudomonadati</taxon>
        <taxon>Bacteroidota</taxon>
        <taxon>Cytophagia</taxon>
        <taxon>Cytophagales</taxon>
        <taxon>Cyclobacteriaceae</taxon>
        <taxon>Aquiflexum</taxon>
    </lineage>
</organism>
<dbReference type="InterPro" id="IPR018060">
    <property type="entry name" value="HTH_AraC"/>
</dbReference>
<name>A0A1W2HAB2_9BACT</name>
<reference evidence="6" key="1">
    <citation type="submission" date="2017-04" db="EMBL/GenBank/DDBJ databases">
        <authorList>
            <person name="Varghese N."/>
            <person name="Submissions S."/>
        </authorList>
    </citation>
    <scope>NUCLEOTIDE SEQUENCE [LARGE SCALE GENOMIC DNA]</scope>
    <source>
        <strain evidence="6">DSM 16537</strain>
    </source>
</reference>